<dbReference type="Proteomes" id="UP000183002">
    <property type="component" value="Unassembled WGS sequence"/>
</dbReference>
<protein>
    <submittedName>
        <fullName evidence="1">Uncharacterized protein</fullName>
    </submittedName>
</protein>
<dbReference type="AlphaFoldDB" id="A0A1H8KT71"/>
<keyword evidence="2" id="KW-1185">Reference proteome</keyword>
<reference evidence="1 2" key="1">
    <citation type="submission" date="2016-10" db="EMBL/GenBank/DDBJ databases">
        <authorList>
            <person name="de Groot N.N."/>
        </authorList>
    </citation>
    <scope>NUCLEOTIDE SEQUENCE [LARGE SCALE GENOMIC DNA]</scope>
    <source>
        <strain evidence="1 2">CGMCC 1.10836</strain>
    </source>
</reference>
<name>A0A1H8KT71_9RHOB</name>
<proteinExistence type="predicted"/>
<organism evidence="1 2">
    <name type="scientific">Pseudorhodobacter antarcticus</name>
    <dbReference type="NCBI Taxonomy" id="1077947"/>
    <lineage>
        <taxon>Bacteria</taxon>
        <taxon>Pseudomonadati</taxon>
        <taxon>Pseudomonadota</taxon>
        <taxon>Alphaproteobacteria</taxon>
        <taxon>Rhodobacterales</taxon>
        <taxon>Paracoccaceae</taxon>
        <taxon>Pseudorhodobacter</taxon>
    </lineage>
</organism>
<accession>A0A1H8KT71</accession>
<evidence type="ECO:0000313" key="1">
    <source>
        <dbReference type="EMBL" id="SEN95608.1"/>
    </source>
</evidence>
<dbReference type="EMBL" id="FOCO01000034">
    <property type="protein sequence ID" value="SEN95608.1"/>
    <property type="molecule type" value="Genomic_DNA"/>
</dbReference>
<gene>
    <name evidence="1" type="ORF">SAMN05216227_103427</name>
</gene>
<evidence type="ECO:0000313" key="2">
    <source>
        <dbReference type="Proteomes" id="UP000183002"/>
    </source>
</evidence>
<dbReference type="STRING" id="1077947.SAMN05216227_103427"/>
<sequence>MGQDLSDIVAAAAEHREEGVADGAFQGTTREPAVGFHMTYFGFDGAAASEVGDQLGCKAASRSAGSCREGGENLKVA</sequence>